<feature type="region of interest" description="Disordered" evidence="7">
    <location>
        <begin position="852"/>
        <end position="872"/>
    </location>
</feature>
<evidence type="ECO:0000256" key="1">
    <source>
        <dbReference type="ARBA" id="ARBA00012552"/>
    </source>
</evidence>
<sequence>MGRRRRDRSRSRSRDRSRRDRSRRDRSRSRDRKRRRRDSPTAQDASTGWVSRQYDTMKDSENPFAKAQREEKEAKQRLESRKRRKSPSPPQDDSTADKAKAVAEMISARLKANAPKTAEELEAERALEREAEARRVEEEARARKERIESGRKKVIEEVVEEKKASWTLGENAEGADAEGVDDDDDDILNEFTDVSQSTVVEETTASIKESAALLKQKRFQNKSSAVKDFLPATTTSDDPLEGFLASFTTEGTESPMPSEIDLQRARSDPLASAFDAPQRRSNAITLDEILAGESGRGGGWESDSVVSASEEPPVIYDEDESDEEDLTTRERVQQVQQDALEVQQQEQARKKDLGRCFNDEGDVMEEKERKKAEKSALEVFAEQLRRKELKTIDHASQDYLKIRKNFYVVPRHLAKLSSDEIAERREADETKVRGKGCPPPVTTWGECGLPDRVHTKVLEAFGDDSEPFPIQKQALPALMSGRDVIGIAKTGSGKTLAFALPLLRHVSDQPPVIDGSEGPVALILAPARELALQIYRETKRFASVLGLRCTAVYGGAQVAQQIADLKRGAEVVVATPGRLIDILTMQQGRLIALSRVSFVVLDEADRMFDMGFEPQIAMVLRNVRPDRQTALFSATFPRAVEQLARKALQHPLEIVCGGKSVASDTVDQYVEVRPEQTKFMRLLQLLGVWFERGSTLVFVDTQLKCDSIYEQLVKAGYPSLSLHGGKEQDDRASTIKDFQDGVATVLVATSVAGRGLDVPAISCVVNYSCPNHLEDYVHRVGRTGRAGRKGTAYTFLDPQTEDAYAPILKKALTQAKRQVPPELDQLAKKFVDKTKTGEKKWAPSGFAGRGFKFDEDELDDEKQRAKAQRKLMESEMGLVVAESHLDDDEGPEKEAPAPAPAKEPDVPALAPDQLATSLAASAGAALPNAVTRAPQAAQAAVAGVVPQLAANVSDLSHLSPVERAKALAARFGRVPIVAARQAAPAASPHDAALARARALAAGMTGAPASTAPVLTPAQISGETAYDELDINDYPGEARLRATNRDVLLRVQEETGAALINRGVFVAPGTQPPPGQRRLYLAIEGQDARAVALAKAEMKRVLNEETLNLAAGGSRSQSAMANYGKYSLV</sequence>
<dbReference type="Pfam" id="PF00271">
    <property type="entry name" value="Helicase_C"/>
    <property type="match status" value="1"/>
</dbReference>
<dbReference type="CDD" id="cd22387">
    <property type="entry name" value="KH-I_DDX46_like"/>
    <property type="match status" value="1"/>
</dbReference>
<feature type="region of interest" description="Disordered" evidence="7">
    <location>
        <begin position="167"/>
        <end position="187"/>
    </location>
</feature>
<dbReference type="PANTHER" id="PTHR47958">
    <property type="entry name" value="ATP-DEPENDENT RNA HELICASE DBP3"/>
    <property type="match status" value="1"/>
</dbReference>
<dbReference type="InterPro" id="IPR056149">
    <property type="entry name" value="PRP5/DDX46/KHDC4_KH"/>
</dbReference>
<dbReference type="Proteomes" id="UP000789595">
    <property type="component" value="Unassembled WGS sequence"/>
</dbReference>
<dbReference type="InterPro" id="IPR011545">
    <property type="entry name" value="DEAD/DEAH_box_helicase_dom"/>
</dbReference>
<evidence type="ECO:0000256" key="6">
    <source>
        <dbReference type="ARBA" id="ARBA00038511"/>
    </source>
</evidence>
<feature type="domain" description="Helicase ATP-binding" evidence="8">
    <location>
        <begin position="475"/>
        <end position="654"/>
    </location>
</feature>
<dbReference type="OrthoDB" id="196131at2759"/>
<dbReference type="InterPro" id="IPR000629">
    <property type="entry name" value="RNA-helicase_DEAD-box_CS"/>
</dbReference>
<reference evidence="10" key="1">
    <citation type="submission" date="2021-01" db="EMBL/GenBank/DDBJ databases">
        <authorList>
            <person name="Corre E."/>
            <person name="Pelletier E."/>
            <person name="Niang G."/>
            <person name="Scheremetjew M."/>
            <person name="Finn R."/>
            <person name="Kale V."/>
            <person name="Holt S."/>
            <person name="Cochrane G."/>
            <person name="Meng A."/>
            <person name="Brown T."/>
            <person name="Cohen L."/>
        </authorList>
    </citation>
    <scope>NUCLEOTIDE SEQUENCE</scope>
    <source>
        <strain evidence="10">CCMP1756</strain>
    </source>
</reference>
<feature type="compositionally biased region" description="Basic and acidic residues" evidence="7">
    <location>
        <begin position="117"/>
        <end position="146"/>
    </location>
</feature>
<feature type="compositionally biased region" description="Polar residues" evidence="7">
    <location>
        <begin position="40"/>
        <end position="54"/>
    </location>
</feature>
<comment type="similarity">
    <text evidence="6">Belongs to the DEAD box helicase family. DDX46/PRP5 subfamily.</text>
</comment>
<dbReference type="Pfam" id="PF23469">
    <property type="entry name" value="KH_12"/>
    <property type="match status" value="1"/>
</dbReference>
<accession>A0A7S3ZVM0</accession>
<keyword evidence="2" id="KW-0547">Nucleotide-binding</keyword>
<evidence type="ECO:0000259" key="8">
    <source>
        <dbReference type="PROSITE" id="PS51192"/>
    </source>
</evidence>
<dbReference type="Pfam" id="PF00270">
    <property type="entry name" value="DEAD"/>
    <property type="match status" value="1"/>
</dbReference>
<evidence type="ECO:0000313" key="11">
    <source>
        <dbReference type="EMBL" id="CAH0366205.1"/>
    </source>
</evidence>
<organism evidence="10">
    <name type="scientific">Pelagomonas calceolata</name>
    <dbReference type="NCBI Taxonomy" id="35677"/>
    <lineage>
        <taxon>Eukaryota</taxon>
        <taxon>Sar</taxon>
        <taxon>Stramenopiles</taxon>
        <taxon>Ochrophyta</taxon>
        <taxon>Pelagophyceae</taxon>
        <taxon>Pelagomonadales</taxon>
        <taxon>Pelagomonadaceae</taxon>
        <taxon>Pelagomonas</taxon>
    </lineage>
</organism>
<dbReference type="GO" id="GO:0003724">
    <property type="term" value="F:RNA helicase activity"/>
    <property type="evidence" value="ECO:0007669"/>
    <property type="project" value="UniProtKB-EC"/>
</dbReference>
<dbReference type="AlphaFoldDB" id="A0A7S3ZVM0"/>
<dbReference type="PROSITE" id="PS51192">
    <property type="entry name" value="HELICASE_ATP_BIND_1"/>
    <property type="match status" value="1"/>
</dbReference>
<feature type="compositionally biased region" description="Basic and acidic residues" evidence="7">
    <location>
        <begin position="55"/>
        <end position="79"/>
    </location>
</feature>
<proteinExistence type="inferred from homology"/>
<dbReference type="SMART" id="SM00490">
    <property type="entry name" value="HELICc"/>
    <property type="match status" value="1"/>
</dbReference>
<dbReference type="GO" id="GO:0016787">
    <property type="term" value="F:hydrolase activity"/>
    <property type="evidence" value="ECO:0007669"/>
    <property type="project" value="UniProtKB-KW"/>
</dbReference>
<evidence type="ECO:0000259" key="9">
    <source>
        <dbReference type="PROSITE" id="PS51194"/>
    </source>
</evidence>
<dbReference type="PROSITE" id="PS00039">
    <property type="entry name" value="DEAD_ATP_HELICASE"/>
    <property type="match status" value="1"/>
</dbReference>
<dbReference type="EMBL" id="HBIW01012287">
    <property type="protein sequence ID" value="CAE0695111.1"/>
    <property type="molecule type" value="Transcribed_RNA"/>
</dbReference>
<feature type="region of interest" description="Disordered" evidence="7">
    <location>
        <begin position="884"/>
        <end position="907"/>
    </location>
</feature>
<dbReference type="InterPro" id="IPR027417">
    <property type="entry name" value="P-loop_NTPase"/>
</dbReference>
<feature type="domain" description="Helicase C-terminal" evidence="9">
    <location>
        <begin position="681"/>
        <end position="827"/>
    </location>
</feature>
<evidence type="ECO:0000313" key="12">
    <source>
        <dbReference type="Proteomes" id="UP000789595"/>
    </source>
</evidence>
<dbReference type="SMART" id="SM00487">
    <property type="entry name" value="DEXDc"/>
    <property type="match status" value="1"/>
</dbReference>
<dbReference type="InterPro" id="IPR001650">
    <property type="entry name" value="Helicase_C-like"/>
</dbReference>
<dbReference type="EMBL" id="CAKKNE010000001">
    <property type="protein sequence ID" value="CAH0366205.1"/>
    <property type="molecule type" value="Genomic_DNA"/>
</dbReference>
<gene>
    <name evidence="10" type="ORF">PCAL00307_LOCUS10547</name>
    <name evidence="11" type="ORF">PECAL_1P26820</name>
</gene>
<evidence type="ECO:0000256" key="4">
    <source>
        <dbReference type="ARBA" id="ARBA00022806"/>
    </source>
</evidence>
<feature type="region of interest" description="Disordered" evidence="7">
    <location>
        <begin position="1"/>
        <end position="146"/>
    </location>
</feature>
<feature type="compositionally biased region" description="Basic residues" evidence="7">
    <location>
        <begin position="19"/>
        <end position="37"/>
    </location>
</feature>
<evidence type="ECO:0000256" key="7">
    <source>
        <dbReference type="SAM" id="MobiDB-lite"/>
    </source>
</evidence>
<dbReference type="InterPro" id="IPR014001">
    <property type="entry name" value="Helicase_ATP-bd"/>
</dbReference>
<dbReference type="FunFam" id="3.40.50.300:FF:000079">
    <property type="entry name" value="probable ATP-dependent RNA helicase DDX17"/>
    <property type="match status" value="1"/>
</dbReference>
<dbReference type="GO" id="GO:0003676">
    <property type="term" value="F:nucleic acid binding"/>
    <property type="evidence" value="ECO:0007669"/>
    <property type="project" value="InterPro"/>
</dbReference>
<name>A0A7S3ZVM0_9STRA</name>
<dbReference type="Gene3D" id="3.40.50.300">
    <property type="entry name" value="P-loop containing nucleotide triphosphate hydrolases"/>
    <property type="match status" value="2"/>
</dbReference>
<evidence type="ECO:0000256" key="3">
    <source>
        <dbReference type="ARBA" id="ARBA00022801"/>
    </source>
</evidence>
<dbReference type="EC" id="3.6.4.13" evidence="1"/>
<keyword evidence="12" id="KW-1185">Reference proteome</keyword>
<keyword evidence="3" id="KW-0378">Hydrolase</keyword>
<keyword evidence="4" id="KW-0347">Helicase</keyword>
<keyword evidence="5" id="KW-0067">ATP-binding</keyword>
<evidence type="ECO:0000256" key="2">
    <source>
        <dbReference type="ARBA" id="ARBA00022741"/>
    </source>
</evidence>
<evidence type="ECO:0000313" key="10">
    <source>
        <dbReference type="EMBL" id="CAE0695111.1"/>
    </source>
</evidence>
<protein>
    <recommendedName>
        <fullName evidence="1">RNA helicase</fullName>
        <ecNumber evidence="1">3.6.4.13</ecNumber>
    </recommendedName>
</protein>
<dbReference type="PROSITE" id="PS51194">
    <property type="entry name" value="HELICASE_CTER"/>
    <property type="match status" value="1"/>
</dbReference>
<dbReference type="SUPFAM" id="SSF52540">
    <property type="entry name" value="P-loop containing nucleoside triphosphate hydrolases"/>
    <property type="match status" value="1"/>
</dbReference>
<dbReference type="CDD" id="cd18787">
    <property type="entry name" value="SF2_C_DEAD"/>
    <property type="match status" value="1"/>
</dbReference>
<feature type="compositionally biased region" description="Acidic residues" evidence="7">
    <location>
        <begin position="173"/>
        <end position="187"/>
    </location>
</feature>
<dbReference type="GO" id="GO:0005524">
    <property type="term" value="F:ATP binding"/>
    <property type="evidence" value="ECO:0007669"/>
    <property type="project" value="UniProtKB-KW"/>
</dbReference>
<evidence type="ECO:0000256" key="5">
    <source>
        <dbReference type="ARBA" id="ARBA00022840"/>
    </source>
</evidence>
<reference evidence="11" key="2">
    <citation type="submission" date="2021-11" db="EMBL/GenBank/DDBJ databases">
        <authorList>
            <consortium name="Genoscope - CEA"/>
            <person name="William W."/>
        </authorList>
    </citation>
    <scope>NUCLEOTIDE SEQUENCE</scope>
</reference>